<comment type="caution">
    <text evidence="3">The sequence shown here is derived from an EMBL/GenBank/DDBJ whole genome shotgun (WGS) entry which is preliminary data.</text>
</comment>
<name>A0A4S3JUV6_9EURO</name>
<evidence type="ECO:0000313" key="3">
    <source>
        <dbReference type="EMBL" id="THC99192.1"/>
    </source>
</evidence>
<gene>
    <name evidence="3" type="ORF">EYZ11_001367</name>
</gene>
<keyword evidence="2" id="KW-0812">Transmembrane</keyword>
<protein>
    <submittedName>
        <fullName evidence="3">Uncharacterized protein</fullName>
    </submittedName>
</protein>
<dbReference type="AlphaFoldDB" id="A0A4S3JUV6"/>
<organism evidence="3 4">
    <name type="scientific">Aspergillus tanneri</name>
    <dbReference type="NCBI Taxonomy" id="1220188"/>
    <lineage>
        <taxon>Eukaryota</taxon>
        <taxon>Fungi</taxon>
        <taxon>Dikarya</taxon>
        <taxon>Ascomycota</taxon>
        <taxon>Pezizomycotina</taxon>
        <taxon>Eurotiomycetes</taxon>
        <taxon>Eurotiomycetidae</taxon>
        <taxon>Eurotiales</taxon>
        <taxon>Aspergillaceae</taxon>
        <taxon>Aspergillus</taxon>
        <taxon>Aspergillus subgen. Circumdati</taxon>
    </lineage>
</organism>
<feature type="transmembrane region" description="Helical" evidence="2">
    <location>
        <begin position="33"/>
        <end position="52"/>
    </location>
</feature>
<feature type="compositionally biased region" description="Polar residues" evidence="1">
    <location>
        <begin position="14"/>
        <end position="24"/>
    </location>
</feature>
<keyword evidence="2" id="KW-0472">Membrane</keyword>
<feature type="transmembrane region" description="Helical" evidence="2">
    <location>
        <begin position="73"/>
        <end position="92"/>
    </location>
</feature>
<keyword evidence="2" id="KW-1133">Transmembrane helix</keyword>
<evidence type="ECO:0000256" key="2">
    <source>
        <dbReference type="SAM" id="Phobius"/>
    </source>
</evidence>
<dbReference type="Proteomes" id="UP000308092">
    <property type="component" value="Unassembled WGS sequence"/>
</dbReference>
<accession>A0A4S3JUV6</accession>
<evidence type="ECO:0000256" key="1">
    <source>
        <dbReference type="SAM" id="MobiDB-lite"/>
    </source>
</evidence>
<keyword evidence="4" id="KW-1185">Reference proteome</keyword>
<reference evidence="3 4" key="1">
    <citation type="submission" date="2019-03" db="EMBL/GenBank/DDBJ databases">
        <title>The genome sequence of a newly discovered highly antifungal drug resistant Aspergillus species, Aspergillus tanneri NIH 1004.</title>
        <authorList>
            <person name="Mounaud S."/>
            <person name="Singh I."/>
            <person name="Joardar V."/>
            <person name="Pakala S."/>
            <person name="Pakala S."/>
            <person name="Venepally P."/>
            <person name="Hoover J."/>
            <person name="Nierman W."/>
            <person name="Chung J."/>
            <person name="Losada L."/>
        </authorList>
    </citation>
    <scope>NUCLEOTIDE SEQUENCE [LARGE SCALE GENOMIC DNA]</scope>
    <source>
        <strain evidence="3 4">NIH1004</strain>
    </source>
</reference>
<sequence>MEPRNEAEPLVGVRSNTEADPSSTDQDDEPKSGWYLFILTLGIGGLQVIWSVQHSAGSLSGWPGLLQARSYNPILAFAVTIAAAVGYVYWLWLGYKK</sequence>
<proteinExistence type="predicted"/>
<feature type="region of interest" description="Disordered" evidence="1">
    <location>
        <begin position="1"/>
        <end position="30"/>
    </location>
</feature>
<evidence type="ECO:0000313" key="4">
    <source>
        <dbReference type="Proteomes" id="UP000308092"/>
    </source>
</evidence>
<dbReference type="VEuPathDB" id="FungiDB:EYZ11_001367"/>
<dbReference type="EMBL" id="SOSA01000024">
    <property type="protein sequence ID" value="THC99192.1"/>
    <property type="molecule type" value="Genomic_DNA"/>
</dbReference>